<feature type="transmembrane region" description="Helical" evidence="6">
    <location>
        <begin position="327"/>
        <end position="350"/>
    </location>
</feature>
<dbReference type="InterPro" id="IPR020846">
    <property type="entry name" value="MFS_dom"/>
</dbReference>
<evidence type="ECO:0000313" key="9">
    <source>
        <dbReference type="Proteomes" id="UP000727962"/>
    </source>
</evidence>
<feature type="transmembrane region" description="Helical" evidence="6">
    <location>
        <begin position="235"/>
        <end position="256"/>
    </location>
</feature>
<keyword evidence="2 6" id="KW-0812">Transmembrane</keyword>
<evidence type="ECO:0000256" key="6">
    <source>
        <dbReference type="SAM" id="Phobius"/>
    </source>
</evidence>
<evidence type="ECO:0000256" key="2">
    <source>
        <dbReference type="ARBA" id="ARBA00022692"/>
    </source>
</evidence>
<dbReference type="Pfam" id="PF07690">
    <property type="entry name" value="MFS_1"/>
    <property type="match status" value="1"/>
</dbReference>
<feature type="transmembrane region" description="Helical" evidence="6">
    <location>
        <begin position="48"/>
        <end position="65"/>
    </location>
</feature>
<evidence type="ECO:0000256" key="5">
    <source>
        <dbReference type="SAM" id="MobiDB-lite"/>
    </source>
</evidence>
<evidence type="ECO:0000256" key="3">
    <source>
        <dbReference type="ARBA" id="ARBA00022989"/>
    </source>
</evidence>
<feature type="transmembrane region" description="Helical" evidence="6">
    <location>
        <begin position="298"/>
        <end position="315"/>
    </location>
</feature>
<evidence type="ECO:0000256" key="1">
    <source>
        <dbReference type="ARBA" id="ARBA00004651"/>
    </source>
</evidence>
<evidence type="ECO:0000256" key="4">
    <source>
        <dbReference type="ARBA" id="ARBA00023136"/>
    </source>
</evidence>
<dbReference type="InterPro" id="IPR011701">
    <property type="entry name" value="MFS"/>
</dbReference>
<dbReference type="PANTHER" id="PTHR23526">
    <property type="entry name" value="INTEGRAL MEMBRANE TRANSPORT PROTEIN-RELATED"/>
    <property type="match status" value="1"/>
</dbReference>
<feature type="transmembrane region" description="Helical" evidence="6">
    <location>
        <begin position="86"/>
        <end position="103"/>
    </location>
</feature>
<sequence length="461" mass="49132">MNQAPNRLEILRTLRFANLDGAFATAFISLLSGTFMVGFVRMLHGADIWIGLLAAIPSLTGVFQAPGAVLGRRFASYKGYVMPGGLAWRALYLPIIILPLVGLATDVRLGLACGLIALASAAVMMVGPTYNEWLAEMVPADSRGVFFSRRNAILIATGALAALVGAVVLDLFRGAGLEAQGFSVVFGLGLACAGLSMGYYFKMFDLSRAEVRRTDFGQGVRELAAPLADRNFRRVLIFLAAFFVGQMFAGNLFSAFALETLRLPYTTIQGLSVLQAAGIVLAATAWGRLTDRHGTRPMLALSAAGIGLSPLLWLACRPGHDAANIAILAVGHLLIGLVWSGVGVCQFNILLATSPAKERATYLAAGFTVQTLLAGIAPILGAWMLTSMRGATSVEWAYKSVFLVTMAMRLSAVLLLVPVREEGSASIRSTARELLSKPGQTLRKTRAEKNEEPDDNPQIPA</sequence>
<comment type="caution">
    <text evidence="8">The sequence shown here is derived from an EMBL/GenBank/DDBJ whole genome shotgun (WGS) entry which is preliminary data.</text>
</comment>
<dbReference type="InterPro" id="IPR036259">
    <property type="entry name" value="MFS_trans_sf"/>
</dbReference>
<keyword evidence="3 6" id="KW-1133">Transmembrane helix</keyword>
<organism evidence="8 9">
    <name type="scientific">Fimbriimonas ginsengisoli</name>
    <dbReference type="NCBI Taxonomy" id="1005039"/>
    <lineage>
        <taxon>Bacteria</taxon>
        <taxon>Bacillati</taxon>
        <taxon>Armatimonadota</taxon>
        <taxon>Fimbriimonadia</taxon>
        <taxon>Fimbriimonadales</taxon>
        <taxon>Fimbriimonadaceae</taxon>
        <taxon>Fimbriimonas</taxon>
    </lineage>
</organism>
<feature type="transmembrane region" description="Helical" evidence="6">
    <location>
        <begin position="362"/>
        <end position="384"/>
    </location>
</feature>
<feature type="region of interest" description="Disordered" evidence="5">
    <location>
        <begin position="430"/>
        <end position="461"/>
    </location>
</feature>
<name>A0A931PUM4_FIMGI</name>
<dbReference type="PANTHER" id="PTHR23526:SF2">
    <property type="entry name" value="MAJOR FACILITATOR SUPERFAMILY (MFS) PROFILE DOMAIN-CONTAINING PROTEIN"/>
    <property type="match status" value="1"/>
</dbReference>
<protein>
    <submittedName>
        <fullName evidence="8">MFS transporter</fullName>
    </submittedName>
</protein>
<feature type="domain" description="Major facilitator superfamily (MFS) profile" evidence="7">
    <location>
        <begin position="191"/>
        <end position="461"/>
    </location>
</feature>
<dbReference type="Proteomes" id="UP000727962">
    <property type="component" value="Unassembled WGS sequence"/>
</dbReference>
<proteinExistence type="predicted"/>
<feature type="transmembrane region" description="Helical" evidence="6">
    <location>
        <begin position="21"/>
        <end position="42"/>
    </location>
</feature>
<dbReference type="EMBL" id="JACOSL010000065">
    <property type="protein sequence ID" value="MBI1757543.1"/>
    <property type="molecule type" value="Genomic_DNA"/>
</dbReference>
<dbReference type="SUPFAM" id="SSF103473">
    <property type="entry name" value="MFS general substrate transporter"/>
    <property type="match status" value="1"/>
</dbReference>
<dbReference type="Gene3D" id="1.20.1250.20">
    <property type="entry name" value="MFS general substrate transporter like domains"/>
    <property type="match status" value="1"/>
</dbReference>
<dbReference type="PROSITE" id="PS50850">
    <property type="entry name" value="MFS"/>
    <property type="match status" value="1"/>
</dbReference>
<dbReference type="InterPro" id="IPR052528">
    <property type="entry name" value="Sugar_transport-like"/>
</dbReference>
<keyword evidence="4 6" id="KW-0472">Membrane</keyword>
<feature type="transmembrane region" description="Helical" evidence="6">
    <location>
        <begin position="181"/>
        <end position="201"/>
    </location>
</feature>
<accession>A0A931PUM4</accession>
<evidence type="ECO:0000313" key="8">
    <source>
        <dbReference type="EMBL" id="MBI1757543.1"/>
    </source>
</evidence>
<gene>
    <name evidence="8" type="ORF">HYR64_10610</name>
</gene>
<dbReference type="GO" id="GO:0005886">
    <property type="term" value="C:plasma membrane"/>
    <property type="evidence" value="ECO:0007669"/>
    <property type="project" value="UniProtKB-SubCell"/>
</dbReference>
<evidence type="ECO:0000259" key="7">
    <source>
        <dbReference type="PROSITE" id="PS50850"/>
    </source>
</evidence>
<feature type="transmembrane region" description="Helical" evidence="6">
    <location>
        <begin position="396"/>
        <end position="419"/>
    </location>
</feature>
<feature type="transmembrane region" description="Helical" evidence="6">
    <location>
        <begin position="109"/>
        <end position="130"/>
    </location>
</feature>
<reference evidence="8" key="1">
    <citation type="submission" date="2020-07" db="EMBL/GenBank/DDBJ databases">
        <title>Huge and variable diversity of episymbiotic CPR bacteria and DPANN archaea in groundwater ecosystems.</title>
        <authorList>
            <person name="He C.Y."/>
            <person name="Keren R."/>
            <person name="Whittaker M."/>
            <person name="Farag I.F."/>
            <person name="Doudna J."/>
            <person name="Cate J.H.D."/>
            <person name="Banfield J.F."/>
        </authorList>
    </citation>
    <scope>NUCLEOTIDE SEQUENCE</scope>
    <source>
        <strain evidence="8">NC_groundwater_17_Pr7_B-0.1um_64_12</strain>
    </source>
</reference>
<dbReference type="GO" id="GO:0022857">
    <property type="term" value="F:transmembrane transporter activity"/>
    <property type="evidence" value="ECO:0007669"/>
    <property type="project" value="InterPro"/>
</dbReference>
<feature type="transmembrane region" description="Helical" evidence="6">
    <location>
        <begin position="268"/>
        <end position="286"/>
    </location>
</feature>
<comment type="subcellular location">
    <subcellularLocation>
        <location evidence="1">Cell membrane</location>
        <topology evidence="1">Multi-pass membrane protein</topology>
    </subcellularLocation>
</comment>
<feature type="transmembrane region" description="Helical" evidence="6">
    <location>
        <begin position="151"/>
        <end position="169"/>
    </location>
</feature>
<dbReference type="AlphaFoldDB" id="A0A931PUM4"/>